<feature type="signal peptide" evidence="1">
    <location>
        <begin position="1"/>
        <end position="27"/>
    </location>
</feature>
<accession>A0AAP8MYH7</accession>
<comment type="caution">
    <text evidence="2">The sequence shown here is derived from an EMBL/GenBank/DDBJ whole genome shotgun (WGS) entry which is preliminary data.</text>
</comment>
<protein>
    <submittedName>
        <fullName evidence="2">Uncharacterized protein</fullName>
    </submittedName>
</protein>
<keyword evidence="1" id="KW-0732">Signal</keyword>
<sequence>MKKALNLVLVCLFSVLLMGCASRNASAKLDGDGRMVTTLKLTPELVNEQGDIVIPMNSQLLSYMGAEFSFMEDYFVSPYDADRVEGLTPEQIVDIYAMSWDVTGLHNNYEVRIELSSEEVSEFLDGRHEVFIWYHAVDAVMVGHNQVKIVDVRDGREPLASVYRRN</sequence>
<reference evidence="3" key="1">
    <citation type="submission" date="2016-07" db="EMBL/GenBank/DDBJ databases">
        <title>Nontailed viruses are major unrecognized killers of bacteria in the ocean.</title>
        <authorList>
            <person name="Kauffman K."/>
            <person name="Hussain F."/>
            <person name="Yang J."/>
            <person name="Arevalo P."/>
            <person name="Brown J."/>
            <person name="Cutler M."/>
            <person name="Kelly L."/>
            <person name="Polz M.F."/>
        </authorList>
    </citation>
    <scope>NUCLEOTIDE SEQUENCE [LARGE SCALE GENOMIC DNA]</scope>
    <source>
        <strain evidence="3">10N.222.49.A5</strain>
    </source>
</reference>
<dbReference type="PROSITE" id="PS51257">
    <property type="entry name" value="PROKAR_LIPOPROTEIN"/>
    <property type="match status" value="1"/>
</dbReference>
<proteinExistence type="predicted"/>
<evidence type="ECO:0000313" key="2">
    <source>
        <dbReference type="EMBL" id="PMP13120.1"/>
    </source>
</evidence>
<evidence type="ECO:0000256" key="1">
    <source>
        <dbReference type="SAM" id="SignalP"/>
    </source>
</evidence>
<dbReference type="RefSeq" id="WP_102477486.1">
    <property type="nucleotide sequence ID" value="NZ_MDBO01000051.1"/>
</dbReference>
<dbReference type="AlphaFoldDB" id="A0AAP8MYH7"/>
<dbReference type="Proteomes" id="UP000235611">
    <property type="component" value="Unassembled WGS sequence"/>
</dbReference>
<name>A0AAP8MYH7_9VIBR</name>
<dbReference type="EMBL" id="MDBO01000051">
    <property type="protein sequence ID" value="PMP13120.1"/>
    <property type="molecule type" value="Genomic_DNA"/>
</dbReference>
<gene>
    <name evidence="2" type="ORF">BCS93_06005</name>
</gene>
<feature type="chain" id="PRO_5042918724" evidence="1">
    <location>
        <begin position="28"/>
        <end position="166"/>
    </location>
</feature>
<organism evidence="2 3">
    <name type="scientific">Vibrio breoganii</name>
    <dbReference type="NCBI Taxonomy" id="553239"/>
    <lineage>
        <taxon>Bacteria</taxon>
        <taxon>Pseudomonadati</taxon>
        <taxon>Pseudomonadota</taxon>
        <taxon>Gammaproteobacteria</taxon>
        <taxon>Vibrionales</taxon>
        <taxon>Vibrionaceae</taxon>
        <taxon>Vibrio</taxon>
    </lineage>
</organism>
<evidence type="ECO:0000313" key="3">
    <source>
        <dbReference type="Proteomes" id="UP000235611"/>
    </source>
</evidence>